<feature type="compositionally biased region" description="Acidic residues" evidence="9">
    <location>
        <begin position="44"/>
        <end position="61"/>
    </location>
</feature>
<organism evidence="11 12">
    <name type="scientific">Papaver nudicaule</name>
    <name type="common">Iceland poppy</name>
    <dbReference type="NCBI Taxonomy" id="74823"/>
    <lineage>
        <taxon>Eukaryota</taxon>
        <taxon>Viridiplantae</taxon>
        <taxon>Streptophyta</taxon>
        <taxon>Embryophyta</taxon>
        <taxon>Tracheophyta</taxon>
        <taxon>Spermatophyta</taxon>
        <taxon>Magnoliopsida</taxon>
        <taxon>Ranunculales</taxon>
        <taxon>Papaveraceae</taxon>
        <taxon>Papaveroideae</taxon>
        <taxon>Papaver</taxon>
    </lineage>
</organism>
<dbReference type="InterPro" id="IPR003656">
    <property type="entry name" value="Znf_BED"/>
</dbReference>
<evidence type="ECO:0000256" key="7">
    <source>
        <dbReference type="ARBA" id="ARBA00023242"/>
    </source>
</evidence>
<evidence type="ECO:0000256" key="9">
    <source>
        <dbReference type="SAM" id="MobiDB-lite"/>
    </source>
</evidence>
<protein>
    <recommendedName>
        <fullName evidence="10">BED-type domain-containing protein</fullName>
    </recommendedName>
</protein>
<comment type="caution">
    <text evidence="11">The sequence shown here is derived from an EMBL/GenBank/DDBJ whole genome shotgun (WGS) entry which is preliminary data.</text>
</comment>
<evidence type="ECO:0000256" key="4">
    <source>
        <dbReference type="ARBA" id="ARBA00022833"/>
    </source>
</evidence>
<comment type="subcellular location">
    <subcellularLocation>
        <location evidence="1">Nucleus</location>
    </subcellularLocation>
</comment>
<evidence type="ECO:0000313" key="11">
    <source>
        <dbReference type="EMBL" id="MCL7022648.1"/>
    </source>
</evidence>
<sequence length="282" mass="32445">MPPRVSNVPPTKTVSKKPKEKQPKEKQPEVQTQRVLEVQRVPEVEDVVSDDSDDSDSDASPEVEGAPKRKRTSKVWLDFEQIKVNGIVVQGKCKHCKKVLGAKSENGTSNLKKHLRSCFKFKLTQKGIDQMYLQASEKEDGAIAAFNFRYNQEVTRHQIARMIILHELPFTFVEYVGFRRVVKSLQPSYKFVQRNTTKTDCMMKVVEEDNKGVYETFSKLKSRISLTTDMWTCTTQNKGYMVLTAHYIDDEWKNRKTILAFCPVEGSHTGKKHCWGNHEEVV</sequence>
<name>A0AA41RYC6_PAPNU</name>
<accession>A0AA41RYC6</accession>
<keyword evidence="12" id="KW-1185">Reference proteome</keyword>
<dbReference type="GO" id="GO:0008270">
    <property type="term" value="F:zinc ion binding"/>
    <property type="evidence" value="ECO:0007669"/>
    <property type="project" value="UniProtKB-KW"/>
</dbReference>
<dbReference type="InterPro" id="IPR052035">
    <property type="entry name" value="ZnF_BED_domain_contain"/>
</dbReference>
<dbReference type="SUPFAM" id="SSF57667">
    <property type="entry name" value="beta-beta-alpha zinc fingers"/>
    <property type="match status" value="1"/>
</dbReference>
<evidence type="ECO:0000256" key="8">
    <source>
        <dbReference type="PROSITE-ProRule" id="PRU00027"/>
    </source>
</evidence>
<gene>
    <name evidence="11" type="ORF">MKW94_017945</name>
</gene>
<proteinExistence type="predicted"/>
<keyword evidence="6" id="KW-0804">Transcription</keyword>
<dbReference type="Pfam" id="PF02892">
    <property type="entry name" value="zf-BED"/>
    <property type="match status" value="1"/>
</dbReference>
<evidence type="ECO:0000256" key="5">
    <source>
        <dbReference type="ARBA" id="ARBA00023015"/>
    </source>
</evidence>
<dbReference type="InterPro" id="IPR036236">
    <property type="entry name" value="Znf_C2H2_sf"/>
</dbReference>
<dbReference type="GO" id="GO:0009791">
    <property type="term" value="P:post-embryonic development"/>
    <property type="evidence" value="ECO:0007669"/>
    <property type="project" value="UniProtKB-ARBA"/>
</dbReference>
<keyword evidence="2" id="KW-0479">Metal-binding</keyword>
<keyword evidence="4" id="KW-0862">Zinc</keyword>
<dbReference type="GO" id="GO:0003677">
    <property type="term" value="F:DNA binding"/>
    <property type="evidence" value="ECO:0007669"/>
    <property type="project" value="InterPro"/>
</dbReference>
<dbReference type="SMART" id="SM00614">
    <property type="entry name" value="ZnF_BED"/>
    <property type="match status" value="1"/>
</dbReference>
<dbReference type="GO" id="GO:0005634">
    <property type="term" value="C:nucleus"/>
    <property type="evidence" value="ECO:0007669"/>
    <property type="project" value="UniProtKB-SubCell"/>
</dbReference>
<dbReference type="EMBL" id="JAJJMA010013409">
    <property type="protein sequence ID" value="MCL7022648.1"/>
    <property type="molecule type" value="Genomic_DNA"/>
</dbReference>
<evidence type="ECO:0000256" key="2">
    <source>
        <dbReference type="ARBA" id="ARBA00022723"/>
    </source>
</evidence>
<evidence type="ECO:0000313" key="12">
    <source>
        <dbReference type="Proteomes" id="UP001177140"/>
    </source>
</evidence>
<keyword evidence="3 8" id="KW-0863">Zinc-finger</keyword>
<evidence type="ECO:0000256" key="1">
    <source>
        <dbReference type="ARBA" id="ARBA00004123"/>
    </source>
</evidence>
<dbReference type="PROSITE" id="PS50808">
    <property type="entry name" value="ZF_BED"/>
    <property type="match status" value="1"/>
</dbReference>
<feature type="region of interest" description="Disordered" evidence="9">
    <location>
        <begin position="1"/>
        <end position="70"/>
    </location>
</feature>
<dbReference type="SUPFAM" id="SSF53098">
    <property type="entry name" value="Ribonuclease H-like"/>
    <property type="match status" value="1"/>
</dbReference>
<dbReference type="Proteomes" id="UP001177140">
    <property type="component" value="Unassembled WGS sequence"/>
</dbReference>
<evidence type="ECO:0000256" key="6">
    <source>
        <dbReference type="ARBA" id="ARBA00023163"/>
    </source>
</evidence>
<dbReference type="PANTHER" id="PTHR46481:SF10">
    <property type="entry name" value="ZINC FINGER BED DOMAIN-CONTAINING PROTEIN 39"/>
    <property type="match status" value="1"/>
</dbReference>
<dbReference type="PANTHER" id="PTHR46481">
    <property type="entry name" value="ZINC FINGER BED DOMAIN-CONTAINING PROTEIN 4"/>
    <property type="match status" value="1"/>
</dbReference>
<keyword evidence="5" id="KW-0805">Transcription regulation</keyword>
<keyword evidence="7" id="KW-0539">Nucleus</keyword>
<reference evidence="11" key="1">
    <citation type="submission" date="2022-03" db="EMBL/GenBank/DDBJ databases">
        <title>A functionally conserved STORR gene fusion in Papaver species that diverged 16.8 million years ago.</title>
        <authorList>
            <person name="Catania T."/>
        </authorList>
    </citation>
    <scope>NUCLEOTIDE SEQUENCE</scope>
    <source>
        <strain evidence="11">S-191538</strain>
    </source>
</reference>
<dbReference type="AlphaFoldDB" id="A0AA41RYC6"/>
<evidence type="ECO:0000259" key="10">
    <source>
        <dbReference type="PROSITE" id="PS50808"/>
    </source>
</evidence>
<dbReference type="InterPro" id="IPR012337">
    <property type="entry name" value="RNaseH-like_sf"/>
</dbReference>
<evidence type="ECO:0000256" key="3">
    <source>
        <dbReference type="ARBA" id="ARBA00022771"/>
    </source>
</evidence>
<feature type="domain" description="BED-type" evidence="10">
    <location>
        <begin position="70"/>
        <end position="117"/>
    </location>
</feature>